<sequence length="185" mass="20542">MGVEKSEGPPKVPAEVEILLGKEPGTSNANMDWEETDKIQSTDEETDSSFEVRRVILDSGIGEGNTPSTSPQLETTEAKSDESGVEAGSDSLTDEVENTNVTGRRRLQKRSRCVLSERSTSTERETDEASETERAGHTYCKRRAGPPAINARRVRLSILMKRGVKELPLPYALKKYVNYGRCFQF</sequence>
<keyword evidence="2" id="KW-1185">Reference proteome</keyword>
<proteinExistence type="predicted"/>
<organism evidence="1 2">
    <name type="scientific">Dendrolimus kikuchii</name>
    <dbReference type="NCBI Taxonomy" id="765133"/>
    <lineage>
        <taxon>Eukaryota</taxon>
        <taxon>Metazoa</taxon>
        <taxon>Ecdysozoa</taxon>
        <taxon>Arthropoda</taxon>
        <taxon>Hexapoda</taxon>
        <taxon>Insecta</taxon>
        <taxon>Pterygota</taxon>
        <taxon>Neoptera</taxon>
        <taxon>Endopterygota</taxon>
        <taxon>Lepidoptera</taxon>
        <taxon>Glossata</taxon>
        <taxon>Ditrysia</taxon>
        <taxon>Bombycoidea</taxon>
        <taxon>Lasiocampidae</taxon>
        <taxon>Dendrolimus</taxon>
    </lineage>
</organism>
<comment type="caution">
    <text evidence="1">The sequence shown here is derived from an EMBL/GenBank/DDBJ whole genome shotgun (WGS) entry which is preliminary data.</text>
</comment>
<evidence type="ECO:0000313" key="2">
    <source>
        <dbReference type="Proteomes" id="UP000824533"/>
    </source>
</evidence>
<gene>
    <name evidence="1" type="ORF">K1T71_003628</name>
</gene>
<evidence type="ECO:0000313" key="1">
    <source>
        <dbReference type="EMBL" id="KAJ0180224.1"/>
    </source>
</evidence>
<dbReference type="EMBL" id="CM034392">
    <property type="protein sequence ID" value="KAJ0180224.1"/>
    <property type="molecule type" value="Genomic_DNA"/>
</dbReference>
<protein>
    <submittedName>
        <fullName evidence="1">Uncharacterized protein</fullName>
    </submittedName>
</protein>
<reference evidence="1 2" key="1">
    <citation type="journal article" date="2021" name="Front. Genet.">
        <title>Chromosome-Level Genome Assembly Reveals Significant Gene Expansion in the Toll and IMD Signaling Pathways of Dendrolimus kikuchii.</title>
        <authorList>
            <person name="Zhou J."/>
            <person name="Wu P."/>
            <person name="Xiong Z."/>
            <person name="Liu N."/>
            <person name="Zhao N."/>
            <person name="Ji M."/>
            <person name="Qiu Y."/>
            <person name="Yang B."/>
        </authorList>
    </citation>
    <scope>NUCLEOTIDE SEQUENCE [LARGE SCALE GENOMIC DNA]</scope>
    <source>
        <strain evidence="1">Ann1</strain>
    </source>
</reference>
<accession>A0ACC1D8H0</accession>
<dbReference type="Proteomes" id="UP000824533">
    <property type="component" value="Linkage Group LG06"/>
</dbReference>
<name>A0ACC1D8H0_9NEOP</name>